<reference evidence="3 4" key="1">
    <citation type="journal article" date="2018" name="PLoS Genet.">
        <title>Population sequencing reveals clonal diversity and ancestral inbreeding in the grapevine cultivar Chardonnay.</title>
        <authorList>
            <person name="Roach M.J."/>
            <person name="Johnson D.L."/>
            <person name="Bohlmann J."/>
            <person name="van Vuuren H.J."/>
            <person name="Jones S.J."/>
            <person name="Pretorius I.S."/>
            <person name="Schmidt S.A."/>
            <person name="Borneman A.R."/>
        </authorList>
    </citation>
    <scope>NUCLEOTIDE SEQUENCE [LARGE SCALE GENOMIC DNA]</scope>
    <source>
        <strain evidence="4">cv. Chardonnay</strain>
        <tissue evidence="3">Leaf</tissue>
    </source>
</reference>
<feature type="domain" description="Reverse transcriptase Ty1/copia-type" evidence="2">
    <location>
        <begin position="4"/>
        <end position="90"/>
    </location>
</feature>
<feature type="region of interest" description="Disordered" evidence="1">
    <location>
        <begin position="365"/>
        <end position="434"/>
    </location>
</feature>
<organism evidence="3 4">
    <name type="scientific">Vitis vinifera</name>
    <name type="common">Grape</name>
    <dbReference type="NCBI Taxonomy" id="29760"/>
    <lineage>
        <taxon>Eukaryota</taxon>
        <taxon>Viridiplantae</taxon>
        <taxon>Streptophyta</taxon>
        <taxon>Embryophyta</taxon>
        <taxon>Tracheophyta</taxon>
        <taxon>Spermatophyta</taxon>
        <taxon>Magnoliopsida</taxon>
        <taxon>eudicotyledons</taxon>
        <taxon>Gunneridae</taxon>
        <taxon>Pentapetalae</taxon>
        <taxon>rosids</taxon>
        <taxon>Vitales</taxon>
        <taxon>Vitaceae</taxon>
        <taxon>Viteae</taxon>
        <taxon>Vitis</taxon>
    </lineage>
</organism>
<sequence>MFLHFGESTTLIVLVYADDIIITGCSSTQISSLIAKLDSIFTLRDLGQLSYFLGIEVFYHEGSMNLSQTKYVSDLLHRTEMFDTKPAKTPGAVGKNLSKFDGDPMNEVTQYRSVVGALQYLTITRPDIAFAVNKACQFMQQPTSAHWLSVKRILRYLKGTMQDGLLLSPSTNLTIEGFSDADWGAQPDDSSAESEYRGLALATAEIIWMQALLQELCVPIPAIPLLWYDNISAYHMAKNPMFHARTKHIEIDLHFIRDQVIRGKIQLHFVPTEDQPIDLLTKHLTSSRFLSLKSQLCIAPRPFHLRGDDKPKIEEVVTDPTLLIDFKHHQASRSDTNPIDESVWMKTVQLVRFFHSRQTEIPYERTSNLSPRPTGDEWITPRWSTVSPSEAPEPPEALEHPEASPPTATMNSRVSPSDAPEPPEAPPPTATMYT</sequence>
<evidence type="ECO:0000259" key="2">
    <source>
        <dbReference type="Pfam" id="PF07727"/>
    </source>
</evidence>
<evidence type="ECO:0000313" key="3">
    <source>
        <dbReference type="EMBL" id="RVW24397.1"/>
    </source>
</evidence>
<comment type="caution">
    <text evidence="3">The sequence shown here is derived from an EMBL/GenBank/DDBJ whole genome shotgun (WGS) entry which is preliminary data.</text>
</comment>
<dbReference type="SUPFAM" id="SSF56672">
    <property type="entry name" value="DNA/RNA polymerases"/>
    <property type="match status" value="1"/>
</dbReference>
<dbReference type="Proteomes" id="UP000288805">
    <property type="component" value="Unassembled WGS sequence"/>
</dbReference>
<dbReference type="InterPro" id="IPR043502">
    <property type="entry name" value="DNA/RNA_pol_sf"/>
</dbReference>
<protein>
    <submittedName>
        <fullName evidence="3">Retrovirus-related Pol polyprotein from transposon RE1</fullName>
    </submittedName>
</protein>
<name>A0A438CMF3_VITVI</name>
<evidence type="ECO:0000313" key="4">
    <source>
        <dbReference type="Proteomes" id="UP000288805"/>
    </source>
</evidence>
<accession>A0A438CMF3</accession>
<dbReference type="PANTHER" id="PTHR11439">
    <property type="entry name" value="GAG-POL-RELATED RETROTRANSPOSON"/>
    <property type="match status" value="1"/>
</dbReference>
<evidence type="ECO:0000256" key="1">
    <source>
        <dbReference type="SAM" id="MobiDB-lite"/>
    </source>
</evidence>
<dbReference type="AlphaFoldDB" id="A0A438CMF3"/>
<gene>
    <name evidence="3" type="primary">RE1_250</name>
    <name evidence="3" type="ORF">CK203_093244</name>
</gene>
<feature type="compositionally biased region" description="Pro residues" evidence="1">
    <location>
        <begin position="419"/>
        <end position="434"/>
    </location>
</feature>
<dbReference type="PANTHER" id="PTHR11439:SF500">
    <property type="entry name" value="RNA-DIRECTED DNA POLYMERASE"/>
    <property type="match status" value="1"/>
</dbReference>
<dbReference type="EMBL" id="QGNW01002174">
    <property type="protein sequence ID" value="RVW24397.1"/>
    <property type="molecule type" value="Genomic_DNA"/>
</dbReference>
<dbReference type="CDD" id="cd09272">
    <property type="entry name" value="RNase_HI_RT_Ty1"/>
    <property type="match status" value="1"/>
</dbReference>
<dbReference type="InterPro" id="IPR013103">
    <property type="entry name" value="RVT_2"/>
</dbReference>
<dbReference type="Pfam" id="PF07727">
    <property type="entry name" value="RVT_2"/>
    <property type="match status" value="1"/>
</dbReference>
<proteinExistence type="predicted"/>